<evidence type="ECO:0000313" key="5">
    <source>
        <dbReference type="EMBL" id="SDE48800.1"/>
    </source>
</evidence>
<accession>A0A1G7DCV1</accession>
<dbReference type="Proteomes" id="UP000198546">
    <property type="component" value="Chromosome i"/>
</dbReference>
<sequence>MAGEPRPVVKVYTVLLDPGRRRHLVWRGEDETTPEGAFHRPLGGHLELGEHSREGAVREIEEELGEKLEDVELLGVLETVFTFRRALGHEVVFVYAATLPDAGVPDAGAWRSDGGAPIWVEWRDVAGAPLPLHPEGLQELVDRWLARPGPHSHS</sequence>
<dbReference type="AlphaFoldDB" id="A0A1G7DCV1"/>
<dbReference type="RefSeq" id="WP_090595352.1">
    <property type="nucleotide sequence ID" value="NZ_LT629688.1"/>
</dbReference>
<dbReference type="InterPro" id="IPR000086">
    <property type="entry name" value="NUDIX_hydrolase_dom"/>
</dbReference>
<evidence type="ECO:0000256" key="2">
    <source>
        <dbReference type="ARBA" id="ARBA00022801"/>
    </source>
</evidence>
<name>A0A1G7DCV1_9ACTN</name>
<protein>
    <submittedName>
        <fullName evidence="5">ADP-ribose pyrophosphatase YjhB, NUDIX family</fullName>
    </submittedName>
</protein>
<reference evidence="5 6" key="1">
    <citation type="submission" date="2016-10" db="EMBL/GenBank/DDBJ databases">
        <authorList>
            <person name="de Groot N.N."/>
        </authorList>
    </citation>
    <scope>NUCLEOTIDE SEQUENCE [LARGE SCALE GENOMIC DNA]</scope>
    <source>
        <strain evidence="5 6">MON 2.2</strain>
    </source>
</reference>
<keyword evidence="6" id="KW-1185">Reference proteome</keyword>
<feature type="domain" description="Nudix hydrolase" evidence="4">
    <location>
        <begin position="6"/>
        <end position="143"/>
    </location>
</feature>
<organism evidence="5 6">
    <name type="scientific">Auraticoccus monumenti</name>
    <dbReference type="NCBI Taxonomy" id="675864"/>
    <lineage>
        <taxon>Bacteria</taxon>
        <taxon>Bacillati</taxon>
        <taxon>Actinomycetota</taxon>
        <taxon>Actinomycetes</taxon>
        <taxon>Propionibacteriales</taxon>
        <taxon>Propionibacteriaceae</taxon>
        <taxon>Auraticoccus</taxon>
    </lineage>
</organism>
<dbReference type="PANTHER" id="PTHR43046:SF12">
    <property type="entry name" value="GDP-MANNOSE MANNOSYL HYDROLASE"/>
    <property type="match status" value="1"/>
</dbReference>
<dbReference type="InterPro" id="IPR020084">
    <property type="entry name" value="NUDIX_hydrolase_CS"/>
</dbReference>
<gene>
    <name evidence="5" type="ORF">SAMN04489747_3545</name>
</gene>
<keyword evidence="2" id="KW-0378">Hydrolase</keyword>
<dbReference type="STRING" id="675864.SAMN04489747_3545"/>
<dbReference type="Pfam" id="PF00293">
    <property type="entry name" value="NUDIX"/>
    <property type="match status" value="1"/>
</dbReference>
<dbReference type="Gene3D" id="3.90.79.10">
    <property type="entry name" value="Nucleoside Triphosphate Pyrophosphohydrolase"/>
    <property type="match status" value="1"/>
</dbReference>
<keyword evidence="3" id="KW-0460">Magnesium</keyword>
<evidence type="ECO:0000259" key="4">
    <source>
        <dbReference type="PROSITE" id="PS51462"/>
    </source>
</evidence>
<dbReference type="PROSITE" id="PS00893">
    <property type="entry name" value="NUDIX_BOX"/>
    <property type="match status" value="1"/>
</dbReference>
<comment type="cofactor">
    <cofactor evidence="1">
        <name>Mg(2+)</name>
        <dbReference type="ChEBI" id="CHEBI:18420"/>
    </cofactor>
</comment>
<dbReference type="EMBL" id="LT629688">
    <property type="protein sequence ID" value="SDE48800.1"/>
    <property type="molecule type" value="Genomic_DNA"/>
</dbReference>
<dbReference type="PANTHER" id="PTHR43046">
    <property type="entry name" value="GDP-MANNOSE MANNOSYL HYDROLASE"/>
    <property type="match status" value="1"/>
</dbReference>
<dbReference type="InterPro" id="IPR015797">
    <property type="entry name" value="NUDIX_hydrolase-like_dom_sf"/>
</dbReference>
<evidence type="ECO:0000256" key="3">
    <source>
        <dbReference type="ARBA" id="ARBA00022842"/>
    </source>
</evidence>
<dbReference type="SUPFAM" id="SSF55811">
    <property type="entry name" value="Nudix"/>
    <property type="match status" value="1"/>
</dbReference>
<evidence type="ECO:0000256" key="1">
    <source>
        <dbReference type="ARBA" id="ARBA00001946"/>
    </source>
</evidence>
<dbReference type="GO" id="GO:0016787">
    <property type="term" value="F:hydrolase activity"/>
    <property type="evidence" value="ECO:0007669"/>
    <property type="project" value="UniProtKB-KW"/>
</dbReference>
<dbReference type="OrthoDB" id="193829at2"/>
<proteinExistence type="predicted"/>
<dbReference type="PROSITE" id="PS51462">
    <property type="entry name" value="NUDIX"/>
    <property type="match status" value="1"/>
</dbReference>
<evidence type="ECO:0000313" key="6">
    <source>
        <dbReference type="Proteomes" id="UP000198546"/>
    </source>
</evidence>